<gene>
    <name evidence="3" type="ORF">ALO52_02681</name>
</gene>
<dbReference type="PATRIC" id="fig|251707.3.peg.3571"/>
<keyword evidence="1" id="KW-0175">Coiled coil</keyword>
<feature type="coiled-coil region" evidence="1">
    <location>
        <begin position="71"/>
        <end position="98"/>
    </location>
</feature>
<feature type="compositionally biased region" description="Low complexity" evidence="2">
    <location>
        <begin position="52"/>
        <end position="65"/>
    </location>
</feature>
<dbReference type="Proteomes" id="UP000050562">
    <property type="component" value="Unassembled WGS sequence"/>
</dbReference>
<evidence type="ECO:0000256" key="1">
    <source>
        <dbReference type="SAM" id="Coils"/>
    </source>
</evidence>
<evidence type="ECO:0000313" key="3">
    <source>
        <dbReference type="EMBL" id="KPY37655.1"/>
    </source>
</evidence>
<proteinExistence type="predicted"/>
<dbReference type="RefSeq" id="WP_057409053.1">
    <property type="nucleotide sequence ID" value="NZ_LJRC01000112.1"/>
</dbReference>
<evidence type="ECO:0000313" key="4">
    <source>
        <dbReference type="Proteomes" id="UP000050562"/>
    </source>
</evidence>
<protein>
    <submittedName>
        <fullName evidence="3">Uncharacterized protein</fullName>
    </submittedName>
</protein>
<evidence type="ECO:0000256" key="2">
    <source>
        <dbReference type="SAM" id="MobiDB-lite"/>
    </source>
</evidence>
<organism evidence="3 4">
    <name type="scientific">Pseudomonas syringae pv. primulae</name>
    <dbReference type="NCBI Taxonomy" id="251707"/>
    <lineage>
        <taxon>Bacteria</taxon>
        <taxon>Pseudomonadati</taxon>
        <taxon>Pseudomonadota</taxon>
        <taxon>Gammaproteobacteria</taxon>
        <taxon>Pseudomonadales</taxon>
        <taxon>Pseudomonadaceae</taxon>
        <taxon>Pseudomonas</taxon>
    </lineage>
</organism>
<name>A0A0P9XPK5_9PSED</name>
<sequence>MVTINTSTLSAYPNSLSLTVKNQDAQTAIATATTDDDKKTTEVNLEGAKANSSSDGGSVGGSSKSALDSTKDKIKEMIKLAQKQLAEQQAQLAAVQASQGTADEKAMRAMAIQTQIMATSSNLQTLQGALLQLETEGGVKTTV</sequence>
<dbReference type="AlphaFoldDB" id="A0A0P9XPK5"/>
<accession>A0A0P9XPK5</accession>
<reference evidence="3 4" key="1">
    <citation type="submission" date="2015-09" db="EMBL/GenBank/DDBJ databases">
        <title>Genome announcement of multiple Pseudomonas syringae strains.</title>
        <authorList>
            <person name="Thakur S."/>
            <person name="Wang P.W."/>
            <person name="Gong Y."/>
            <person name="Weir B.S."/>
            <person name="Guttman D.S."/>
        </authorList>
    </citation>
    <scope>NUCLEOTIDE SEQUENCE [LARGE SCALE GENOMIC DNA]</scope>
    <source>
        <strain evidence="3 4">ICMP3956</strain>
    </source>
</reference>
<dbReference type="EMBL" id="LJRC01000112">
    <property type="protein sequence ID" value="KPY37655.1"/>
    <property type="molecule type" value="Genomic_DNA"/>
</dbReference>
<comment type="caution">
    <text evidence="3">The sequence shown here is derived from an EMBL/GenBank/DDBJ whole genome shotgun (WGS) entry which is preliminary data.</text>
</comment>
<feature type="region of interest" description="Disordered" evidence="2">
    <location>
        <begin position="31"/>
        <end position="68"/>
    </location>
</feature>